<dbReference type="Proteomes" id="UP000799302">
    <property type="component" value="Unassembled WGS sequence"/>
</dbReference>
<organism evidence="1 2">
    <name type="scientific">Microthyrium microscopicum</name>
    <dbReference type="NCBI Taxonomy" id="703497"/>
    <lineage>
        <taxon>Eukaryota</taxon>
        <taxon>Fungi</taxon>
        <taxon>Dikarya</taxon>
        <taxon>Ascomycota</taxon>
        <taxon>Pezizomycotina</taxon>
        <taxon>Dothideomycetes</taxon>
        <taxon>Dothideomycetes incertae sedis</taxon>
        <taxon>Microthyriales</taxon>
        <taxon>Microthyriaceae</taxon>
        <taxon>Microthyrium</taxon>
    </lineage>
</organism>
<evidence type="ECO:0008006" key="3">
    <source>
        <dbReference type="Google" id="ProtNLM"/>
    </source>
</evidence>
<dbReference type="SUPFAM" id="SSF89372">
    <property type="entry name" value="Fucose-specific lectin"/>
    <property type="match status" value="2"/>
</dbReference>
<evidence type="ECO:0000313" key="2">
    <source>
        <dbReference type="Proteomes" id="UP000799302"/>
    </source>
</evidence>
<gene>
    <name evidence="1" type="ORF">BT63DRAFT_453049</name>
</gene>
<sequence length="438" mass="48113">MIEEAKNLKPDIDNHPEVAYSDLPEVCHDLPEVVPSDDSGLEVAHPRVAIITIAGVMGGAIGGTRKGHLRHGTNHSSPGLSDGVENNSAIQKGYVYPTAVSWGPGRLDVVGVYDQGLLWHKALVNETWLGWDIISRNIHPQSNVAVISRNPNTLDMLAVGADNAAYWDWVRGNTTTFSVEKQFGIHNSSIESVSLTADRMDSFSLNQAGKLQQRRWSETSNWDADWHVVGNDDGSAEFLFTPTAIQVSVESGGIFLVEAMKLEVYQSTWSTNGSFSVMFRNIGGSCTSRPSILSWAGETIIFCRGKDTKLWSVMSSGADWKPWEQVASSPTMRAEPHAVVFTDDQGAEHLFVFVQTENSYALGRYVLHQSTSSIGSPEWRDMAGTFTGPPRAVVMNLPSPRVYVLGYNGFRNLVVRHIDIINGTFYPSVWQDLGNAVT</sequence>
<name>A0A6A6UJT6_9PEZI</name>
<reference evidence="1" key="1">
    <citation type="journal article" date="2020" name="Stud. Mycol.">
        <title>101 Dothideomycetes genomes: a test case for predicting lifestyles and emergence of pathogens.</title>
        <authorList>
            <person name="Haridas S."/>
            <person name="Albert R."/>
            <person name="Binder M."/>
            <person name="Bloem J."/>
            <person name="Labutti K."/>
            <person name="Salamov A."/>
            <person name="Andreopoulos B."/>
            <person name="Baker S."/>
            <person name="Barry K."/>
            <person name="Bills G."/>
            <person name="Bluhm B."/>
            <person name="Cannon C."/>
            <person name="Castanera R."/>
            <person name="Culley D."/>
            <person name="Daum C."/>
            <person name="Ezra D."/>
            <person name="Gonzalez J."/>
            <person name="Henrissat B."/>
            <person name="Kuo A."/>
            <person name="Liang C."/>
            <person name="Lipzen A."/>
            <person name="Lutzoni F."/>
            <person name="Magnuson J."/>
            <person name="Mondo S."/>
            <person name="Nolan M."/>
            <person name="Ohm R."/>
            <person name="Pangilinan J."/>
            <person name="Park H.-J."/>
            <person name="Ramirez L."/>
            <person name="Alfaro M."/>
            <person name="Sun H."/>
            <person name="Tritt A."/>
            <person name="Yoshinaga Y."/>
            <person name="Zwiers L.-H."/>
            <person name="Turgeon B."/>
            <person name="Goodwin S."/>
            <person name="Spatafora J."/>
            <person name="Crous P."/>
            <person name="Grigoriev I."/>
        </authorList>
    </citation>
    <scope>NUCLEOTIDE SEQUENCE</scope>
    <source>
        <strain evidence="1">CBS 115976</strain>
    </source>
</reference>
<accession>A0A6A6UJT6</accession>
<proteinExistence type="predicted"/>
<dbReference type="EMBL" id="MU004232">
    <property type="protein sequence ID" value="KAF2672535.1"/>
    <property type="molecule type" value="Genomic_DNA"/>
</dbReference>
<dbReference type="Gene3D" id="2.120.10.70">
    <property type="entry name" value="Fucose-specific lectin"/>
    <property type="match status" value="2"/>
</dbReference>
<protein>
    <recommendedName>
        <fullName evidence="3">Fucose-specific lectin</fullName>
    </recommendedName>
</protein>
<dbReference type="OrthoDB" id="406838at2759"/>
<dbReference type="AlphaFoldDB" id="A0A6A6UJT6"/>
<evidence type="ECO:0000313" key="1">
    <source>
        <dbReference type="EMBL" id="KAF2672535.1"/>
    </source>
</evidence>
<keyword evidence="2" id="KW-1185">Reference proteome</keyword>